<protein>
    <submittedName>
        <fullName evidence="2">Myotubularin-like protein</fullName>
    </submittedName>
</protein>
<dbReference type="GO" id="GO:0004438">
    <property type="term" value="F:phosphatidylinositol-3-phosphate phosphatase activity"/>
    <property type="evidence" value="ECO:0007669"/>
    <property type="project" value="TreeGrafter"/>
</dbReference>
<dbReference type="InterPro" id="IPR010569">
    <property type="entry name" value="Myotubularin-like_Pase_dom"/>
</dbReference>
<dbReference type="PANTHER" id="PTHR10807">
    <property type="entry name" value="MYOTUBULARIN-RELATED"/>
    <property type="match status" value="1"/>
</dbReference>
<evidence type="ECO:0000259" key="1">
    <source>
        <dbReference type="PROSITE" id="PS51339"/>
    </source>
</evidence>
<organism evidence="2">
    <name type="scientific">Nannochloropsis gaditana (strain CCMP526)</name>
    <name type="common">Green microalga</name>
    <name type="synonym">Microchloropsis gaditana</name>
    <dbReference type="NCBI Taxonomy" id="1093141"/>
    <lineage>
        <taxon>Eukaryota</taxon>
        <taxon>Sar</taxon>
        <taxon>Stramenopiles</taxon>
        <taxon>Ochrophyta</taxon>
        <taxon>Eustigmatophyceae</taxon>
        <taxon>Eustigmatales</taxon>
        <taxon>Monodopsidaceae</taxon>
        <taxon>Nannochloropsis</taxon>
    </lineage>
</organism>
<dbReference type="EMBL" id="JU971446">
    <property type="protein sequence ID" value="AFJ69011.1"/>
    <property type="molecule type" value="mRNA"/>
</dbReference>
<sequence length="165" mass="17870">KLSQDLRREFGRMGLPDAHWKLSTVNDSFQACPSYPPLLAMPASISDSFLLAVASCRSKQRLPSLTWRHPLNHTTMTRSSQPRVGLHLPAGLADAQEDDVALLEHIHAASGLLPSPPPSNVEHHCPCPSEDLSNLRSADAMALHAALERNGTSFVRTASPRGPDA</sequence>
<evidence type="ECO:0000313" key="2">
    <source>
        <dbReference type="EMBL" id="AFJ69011.1"/>
    </source>
</evidence>
<feature type="domain" description="Myotubularin phosphatase" evidence="1">
    <location>
        <begin position="1"/>
        <end position="165"/>
    </location>
</feature>
<dbReference type="InterPro" id="IPR029021">
    <property type="entry name" value="Prot-tyrosine_phosphatase-like"/>
</dbReference>
<dbReference type="GO" id="GO:0046856">
    <property type="term" value="P:phosphatidylinositol dephosphorylation"/>
    <property type="evidence" value="ECO:0007669"/>
    <property type="project" value="TreeGrafter"/>
</dbReference>
<dbReference type="SUPFAM" id="SSF52799">
    <property type="entry name" value="(Phosphotyrosine protein) phosphatases II"/>
    <property type="match status" value="1"/>
</dbReference>
<dbReference type="AlphaFoldDB" id="I2CQ28"/>
<dbReference type="GO" id="GO:0016020">
    <property type="term" value="C:membrane"/>
    <property type="evidence" value="ECO:0007669"/>
    <property type="project" value="TreeGrafter"/>
</dbReference>
<accession>I2CQ28</accession>
<reference evidence="2" key="2">
    <citation type="journal article" date="2012" name="Nat. Commun.">
        <title>Draft genome sequence and genetic transformation of the oleaginous alga Nannochloropis gaditana.</title>
        <authorList>
            <person name="Radakovits R."/>
            <person name="Jinkerson R.E."/>
            <person name="Fuerstenberg S.I."/>
            <person name="Tae H."/>
            <person name="Settlage R.E."/>
            <person name="Boore J.L."/>
            <person name="Posewitz M.C."/>
        </authorList>
    </citation>
    <scope>NUCLEOTIDE SEQUENCE</scope>
    <source>
        <strain evidence="2">CCMP526</strain>
    </source>
</reference>
<proteinExistence type="evidence at transcript level"/>
<reference evidence="2" key="1">
    <citation type="journal article" date="2012" name="Bioengineered">
        <title>Additional insights into the genome of the oleaginous model alga Nannochloropsis gaditana.</title>
        <authorList>
            <person name="Jinkerson R.E."/>
            <person name="Radakovits R."/>
            <person name="Posewitz M.C."/>
        </authorList>
    </citation>
    <scope>NUCLEOTIDE SEQUENCE</scope>
    <source>
        <strain evidence="2">CCMP526</strain>
    </source>
</reference>
<name>I2CQ28_NANGC</name>
<dbReference type="InterPro" id="IPR030564">
    <property type="entry name" value="Myotubularin"/>
</dbReference>
<feature type="non-terminal residue" evidence="2">
    <location>
        <position position="1"/>
    </location>
</feature>
<dbReference type="PROSITE" id="PS51339">
    <property type="entry name" value="PPASE_MYOTUBULARIN"/>
    <property type="match status" value="1"/>
</dbReference>
<dbReference type="Pfam" id="PF06602">
    <property type="entry name" value="Myotub-related"/>
    <property type="match status" value="1"/>
</dbReference>
<gene>
    <name evidence="2" type="ORF">NGATSA_3018900</name>
</gene>
<feature type="non-terminal residue" evidence="2">
    <location>
        <position position="165"/>
    </location>
</feature>
<dbReference type="GO" id="GO:0005737">
    <property type="term" value="C:cytoplasm"/>
    <property type="evidence" value="ECO:0007669"/>
    <property type="project" value="TreeGrafter"/>
</dbReference>
<dbReference type="PANTHER" id="PTHR10807:SF128">
    <property type="entry name" value="PHOSPHATIDYLINOSITOL-3,5-BISPHOSPHATE 3-PHOSPHATASE"/>
    <property type="match status" value="1"/>
</dbReference>